<dbReference type="InterPro" id="IPR046211">
    <property type="entry name" value="DUF6244"/>
</dbReference>
<keyword evidence="2" id="KW-1185">Reference proteome</keyword>
<organism evidence="1 2">
    <name type="scientific">Micromonospora echinofusca</name>
    <dbReference type="NCBI Taxonomy" id="47858"/>
    <lineage>
        <taxon>Bacteria</taxon>
        <taxon>Bacillati</taxon>
        <taxon>Actinomycetota</taxon>
        <taxon>Actinomycetes</taxon>
        <taxon>Micromonosporales</taxon>
        <taxon>Micromonosporaceae</taxon>
        <taxon>Micromonospora</taxon>
    </lineage>
</organism>
<proteinExistence type="predicted"/>
<evidence type="ECO:0000313" key="1">
    <source>
        <dbReference type="EMBL" id="SCG19532.1"/>
    </source>
</evidence>
<gene>
    <name evidence="1" type="ORF">GA0070610_5909</name>
</gene>
<dbReference type="AlphaFoldDB" id="A0A1C5GIV9"/>
<evidence type="ECO:0000313" key="2">
    <source>
        <dbReference type="Proteomes" id="UP000198251"/>
    </source>
</evidence>
<dbReference type="Pfam" id="PF19757">
    <property type="entry name" value="DUF6244"/>
    <property type="match status" value="1"/>
</dbReference>
<protein>
    <submittedName>
        <fullName evidence="1">Uncharacterized protein</fullName>
    </submittedName>
</protein>
<dbReference type="EMBL" id="LT607733">
    <property type="protein sequence ID" value="SCG19532.1"/>
    <property type="molecule type" value="Genomic_DNA"/>
</dbReference>
<sequence length="175" mass="17598">MSHIEKITGELRALATGVERAQALASAADNQAQEVALRAAGAGFAAVAAGLTRVRDGISAVRGGLGGLATTIGEATTSTAAVPQEASPHETITGLTPVQNACDGIRDTAAATIAQVRETRQLVTTVLHGGQPGPLVQSLESITQVLSLVAQRTATARQAVETAIGEARQLGSAGN</sequence>
<name>A0A1C5GIV9_MICEH</name>
<reference evidence="1 2" key="1">
    <citation type="submission" date="2016-06" db="EMBL/GenBank/DDBJ databases">
        <authorList>
            <person name="Kjaerup R.B."/>
            <person name="Dalgaard T.S."/>
            <person name="Juul-Madsen H.R."/>
        </authorList>
    </citation>
    <scope>NUCLEOTIDE SEQUENCE [LARGE SCALE GENOMIC DNA]</scope>
    <source>
        <strain evidence="1 2">DSM 43913</strain>
    </source>
</reference>
<dbReference type="RefSeq" id="WP_089002980.1">
    <property type="nucleotide sequence ID" value="NZ_JBFAAC010000002.1"/>
</dbReference>
<dbReference type="Proteomes" id="UP000198251">
    <property type="component" value="Chromosome I"/>
</dbReference>
<dbReference type="GeneID" id="95805549"/>
<accession>A0A1C5GIV9</accession>